<evidence type="ECO:0000313" key="3">
    <source>
        <dbReference type="Proteomes" id="UP000636579"/>
    </source>
</evidence>
<proteinExistence type="predicted"/>
<evidence type="ECO:0000313" key="2">
    <source>
        <dbReference type="EMBL" id="MBE1513722.1"/>
    </source>
</evidence>
<name>A0ABR9J406_9MICC</name>
<dbReference type="Proteomes" id="UP000636579">
    <property type="component" value="Unassembled WGS sequence"/>
</dbReference>
<feature type="region of interest" description="Disordered" evidence="1">
    <location>
        <begin position="1"/>
        <end position="43"/>
    </location>
</feature>
<accession>A0ABR9J406</accession>
<dbReference type="EMBL" id="JADBEE010000001">
    <property type="protein sequence ID" value="MBE1513722.1"/>
    <property type="molecule type" value="Genomic_DNA"/>
</dbReference>
<evidence type="ECO:0000256" key="1">
    <source>
        <dbReference type="SAM" id="MobiDB-lite"/>
    </source>
</evidence>
<dbReference type="RefSeq" id="WP_192590574.1">
    <property type="nucleotide sequence ID" value="NZ_JADBEE010000001.1"/>
</dbReference>
<organism evidence="2 3">
    <name type="scientific">Nesterenkonia halotolerans</name>
    <dbReference type="NCBI Taxonomy" id="225325"/>
    <lineage>
        <taxon>Bacteria</taxon>
        <taxon>Bacillati</taxon>
        <taxon>Actinomycetota</taxon>
        <taxon>Actinomycetes</taxon>
        <taxon>Micrococcales</taxon>
        <taxon>Micrococcaceae</taxon>
        <taxon>Nesterenkonia</taxon>
    </lineage>
</organism>
<protein>
    <submittedName>
        <fullName evidence="2">Uncharacterized protein</fullName>
    </submittedName>
</protein>
<comment type="caution">
    <text evidence="2">The sequence shown here is derived from an EMBL/GenBank/DDBJ whole genome shotgun (WGS) entry which is preliminary data.</text>
</comment>
<reference evidence="2 3" key="1">
    <citation type="submission" date="2020-10" db="EMBL/GenBank/DDBJ databases">
        <title>Sequencing the genomes of 1000 actinobacteria strains.</title>
        <authorList>
            <person name="Klenk H.-P."/>
        </authorList>
    </citation>
    <scope>NUCLEOTIDE SEQUENCE [LARGE SCALE GENOMIC DNA]</scope>
    <source>
        <strain evidence="2 3">DSM 15474</strain>
    </source>
</reference>
<feature type="compositionally biased region" description="Polar residues" evidence="1">
    <location>
        <begin position="18"/>
        <end position="27"/>
    </location>
</feature>
<gene>
    <name evidence="2" type="ORF">H4W26_000477</name>
</gene>
<sequence>MDMETNGQAYNGRAPSVKVQNGATYTVTKRPRPRPGQGSFYWLGDNGQEIELTEQETAELF</sequence>
<keyword evidence="3" id="KW-1185">Reference proteome</keyword>